<reference evidence="2" key="1">
    <citation type="journal article" date="2019" name="PLoS Negl. Trop. Dis.">
        <title>Revisiting the worldwide diversity of Leptospira species in the environment.</title>
        <authorList>
            <person name="Vincent A.T."/>
            <person name="Schiettekatte O."/>
            <person name="Bourhy P."/>
            <person name="Veyrier F.J."/>
            <person name="Picardeau M."/>
        </authorList>
    </citation>
    <scope>NUCLEOTIDE SEQUENCE [LARGE SCALE GENOMIC DNA]</scope>
    <source>
        <strain evidence="2">SSW15</strain>
    </source>
</reference>
<dbReference type="EMBL" id="RQET01000004">
    <property type="protein sequence ID" value="TGK12012.1"/>
    <property type="molecule type" value="Genomic_DNA"/>
</dbReference>
<name>A0A4R9GH05_9LEPT</name>
<proteinExistence type="predicted"/>
<dbReference type="NCBIfam" id="NF047527">
    <property type="entry name" value="LIC_12337_fam"/>
    <property type="match status" value="1"/>
</dbReference>
<protein>
    <submittedName>
        <fullName evidence="2">Uncharacterized protein</fullName>
    </submittedName>
</protein>
<dbReference type="RefSeq" id="WP_135767415.1">
    <property type="nucleotide sequence ID" value="NZ_RQET01000004.1"/>
</dbReference>
<organism evidence="2 3">
    <name type="scientific">Leptospira fletcheri</name>
    <dbReference type="NCBI Taxonomy" id="2484981"/>
    <lineage>
        <taxon>Bacteria</taxon>
        <taxon>Pseudomonadati</taxon>
        <taxon>Spirochaetota</taxon>
        <taxon>Spirochaetia</taxon>
        <taxon>Leptospirales</taxon>
        <taxon>Leptospiraceae</taxon>
        <taxon>Leptospira</taxon>
    </lineage>
</organism>
<evidence type="ECO:0000313" key="2">
    <source>
        <dbReference type="EMBL" id="TGK12012.1"/>
    </source>
</evidence>
<evidence type="ECO:0000256" key="1">
    <source>
        <dbReference type="SAM" id="MobiDB-lite"/>
    </source>
</evidence>
<dbReference type="Proteomes" id="UP000298458">
    <property type="component" value="Unassembled WGS sequence"/>
</dbReference>
<feature type="compositionally biased region" description="Polar residues" evidence="1">
    <location>
        <begin position="374"/>
        <end position="397"/>
    </location>
</feature>
<dbReference type="AlphaFoldDB" id="A0A4R9GH05"/>
<comment type="caution">
    <text evidence="2">The sequence shown here is derived from an EMBL/GenBank/DDBJ whole genome shotgun (WGS) entry which is preliminary data.</text>
</comment>
<gene>
    <name evidence="2" type="ORF">EHO60_06995</name>
</gene>
<sequence>MKTKLSLLLAFAFLVLGFSVRMTRQSDHPAAVVTVSLPELKSIEATLKTMATGQTHFAAGSSPWKIVLDGPQKLDATTAADWGAVRQSATWANNNSSLADQIIMGLKKSGLLNNTGSFQTTTNLNGVPYKIKLTTGSACGTSCQSISSSAYTGTKNFTNRFKIWRASDGLDALELLFDDVNTPNTTNGVLLTYRIGVLSSTLSDNSNLLVESYIYGAAPSRRQTYSWVGAFWLSGANASTTSDRGRVILEEMTLGLQGGGMATGICVRIAARTVAMTSACSGTAVNHYYALAYGQKTVSNFETTALSGVSTTSMSTSGTICGFDVLKFGIFNGGGFIADNYTSSTVPTGFPEPASGGGYPGVQALFNKLGTAPNGTGSYDDTQKTTIDTGMGSSISLHPSGESVPF</sequence>
<feature type="region of interest" description="Disordered" evidence="1">
    <location>
        <begin position="374"/>
        <end position="406"/>
    </location>
</feature>
<accession>A0A4R9GH05</accession>
<dbReference type="OrthoDB" id="339157at2"/>
<keyword evidence="3" id="KW-1185">Reference proteome</keyword>
<evidence type="ECO:0000313" key="3">
    <source>
        <dbReference type="Proteomes" id="UP000298458"/>
    </source>
</evidence>